<dbReference type="EnsemblMetazoa" id="PPA38039.1">
    <property type="protein sequence ID" value="PPA38039.1"/>
    <property type="gene ID" value="WBGene00276408"/>
</dbReference>
<proteinExistence type="predicted"/>
<reference evidence="1" key="2">
    <citation type="submission" date="2022-06" db="UniProtKB">
        <authorList>
            <consortium name="EnsemblMetazoa"/>
        </authorList>
    </citation>
    <scope>IDENTIFICATION</scope>
    <source>
        <strain evidence="1">PS312</strain>
    </source>
</reference>
<evidence type="ECO:0000313" key="2">
    <source>
        <dbReference type="Proteomes" id="UP000005239"/>
    </source>
</evidence>
<dbReference type="Proteomes" id="UP000005239">
    <property type="component" value="Unassembled WGS sequence"/>
</dbReference>
<accession>A0A2A6CHG3</accession>
<evidence type="ECO:0000313" key="1">
    <source>
        <dbReference type="EnsemblMetazoa" id="PPA38039.1"/>
    </source>
</evidence>
<protein>
    <submittedName>
        <fullName evidence="1">Uncharacterized protein</fullName>
    </submittedName>
</protein>
<dbReference type="AlphaFoldDB" id="A0A2A6CHG3"/>
<organism evidence="1 2">
    <name type="scientific">Pristionchus pacificus</name>
    <name type="common">Parasitic nematode worm</name>
    <dbReference type="NCBI Taxonomy" id="54126"/>
    <lineage>
        <taxon>Eukaryota</taxon>
        <taxon>Metazoa</taxon>
        <taxon>Ecdysozoa</taxon>
        <taxon>Nematoda</taxon>
        <taxon>Chromadorea</taxon>
        <taxon>Rhabditida</taxon>
        <taxon>Rhabditina</taxon>
        <taxon>Diplogasteromorpha</taxon>
        <taxon>Diplogasteroidea</taxon>
        <taxon>Neodiplogasteridae</taxon>
        <taxon>Pristionchus</taxon>
    </lineage>
</organism>
<reference evidence="2" key="1">
    <citation type="journal article" date="2008" name="Nat. Genet.">
        <title>The Pristionchus pacificus genome provides a unique perspective on nematode lifestyle and parasitism.</title>
        <authorList>
            <person name="Dieterich C."/>
            <person name="Clifton S.W."/>
            <person name="Schuster L.N."/>
            <person name="Chinwalla A."/>
            <person name="Delehaunty K."/>
            <person name="Dinkelacker I."/>
            <person name="Fulton L."/>
            <person name="Fulton R."/>
            <person name="Godfrey J."/>
            <person name="Minx P."/>
            <person name="Mitreva M."/>
            <person name="Roeseler W."/>
            <person name="Tian H."/>
            <person name="Witte H."/>
            <person name="Yang S.P."/>
            <person name="Wilson R.K."/>
            <person name="Sommer R.J."/>
        </authorList>
    </citation>
    <scope>NUCLEOTIDE SEQUENCE [LARGE SCALE GENOMIC DNA]</scope>
    <source>
        <strain evidence="2">PS312</strain>
    </source>
</reference>
<sequence length="80" mass="9064">MKVHSTATDALIRMVKTASHLVHSELRKTPARFWLENFGFPTTRNRLERGCETGASMCHFCHPNPYPCLEGRMAVPHVGE</sequence>
<name>A0A2A6CHG3_PRIPA</name>
<accession>A0A8R1YQS8</accession>
<gene>
    <name evidence="1" type="primary">WBGene00276408</name>
</gene>
<keyword evidence="2" id="KW-1185">Reference proteome</keyword>